<evidence type="ECO:0000259" key="1">
    <source>
        <dbReference type="Pfam" id="PF00501"/>
    </source>
</evidence>
<dbReference type="EMBL" id="BA000035">
    <property type="protein sequence ID" value="BAC17231.1"/>
    <property type="molecule type" value="Genomic_DNA"/>
</dbReference>
<dbReference type="NCBIfam" id="NF004114">
    <property type="entry name" value="PRK05605.1"/>
    <property type="match status" value="1"/>
</dbReference>
<dbReference type="KEGG" id="cef:CE0421"/>
<dbReference type="eggNOG" id="COG0318">
    <property type="taxonomic scope" value="Bacteria"/>
</dbReference>
<dbReference type="InterPro" id="IPR020845">
    <property type="entry name" value="AMP-binding_CS"/>
</dbReference>
<organism evidence="3 4">
    <name type="scientific">Corynebacterium efficiens (strain DSM 44549 / YS-314 / AJ 12310 / JCM 11189 / NBRC 100395)</name>
    <dbReference type="NCBI Taxonomy" id="196164"/>
    <lineage>
        <taxon>Bacteria</taxon>
        <taxon>Bacillati</taxon>
        <taxon>Actinomycetota</taxon>
        <taxon>Actinomycetes</taxon>
        <taxon>Mycobacteriales</taxon>
        <taxon>Corynebacteriaceae</taxon>
        <taxon>Corynebacterium</taxon>
    </lineage>
</organism>
<dbReference type="PANTHER" id="PTHR43767:SF1">
    <property type="entry name" value="NONRIBOSOMAL PEPTIDE SYNTHASE PES1 (EUROFUNG)-RELATED"/>
    <property type="match status" value="1"/>
</dbReference>
<dbReference type="InterPro" id="IPR000873">
    <property type="entry name" value="AMP-dep_synth/lig_dom"/>
</dbReference>
<dbReference type="CDD" id="cd05936">
    <property type="entry name" value="FC-FACS_FadD_like"/>
    <property type="match status" value="1"/>
</dbReference>
<keyword evidence="3" id="KW-0436">Ligase</keyword>
<evidence type="ECO:0000259" key="2">
    <source>
        <dbReference type="Pfam" id="PF13193"/>
    </source>
</evidence>
<dbReference type="GO" id="GO:0016878">
    <property type="term" value="F:acid-thiol ligase activity"/>
    <property type="evidence" value="ECO:0007669"/>
    <property type="project" value="UniProtKB-ARBA"/>
</dbReference>
<reference evidence="3 4" key="1">
    <citation type="journal article" date="2003" name="Genome Res.">
        <title>Comparative complete genome sequence analysis of the amino acid replacements responsible for the thermostability of Corynebacterium efficiens.</title>
        <authorList>
            <person name="Nishio Y."/>
            <person name="Nakamura Y."/>
            <person name="Kawarabayasi Y."/>
            <person name="Usuda Y."/>
            <person name="Kimura E."/>
            <person name="Sugimoto S."/>
            <person name="Matsui K."/>
            <person name="Yamagishi A."/>
            <person name="Kikuchi H."/>
            <person name="Ikeo K."/>
            <person name="Gojobori T."/>
        </authorList>
    </citation>
    <scope>NUCLEOTIDE SEQUENCE [LARGE SCALE GENOMIC DNA]</scope>
    <source>
        <strain evidence="4">DSM 44549 / YS-314 / AJ 12310 / JCM 11189 / NBRC 100395</strain>
    </source>
</reference>
<evidence type="ECO:0000313" key="3">
    <source>
        <dbReference type="EMBL" id="BAC17231.1"/>
    </source>
</evidence>
<name>Q8FSH2_COREF</name>
<dbReference type="InterPro" id="IPR025110">
    <property type="entry name" value="AMP-bd_C"/>
</dbReference>
<dbReference type="STRING" id="196164.gene:10740819"/>
<dbReference type="PROSITE" id="PS00455">
    <property type="entry name" value="AMP_BINDING"/>
    <property type="match status" value="1"/>
</dbReference>
<dbReference type="HOGENOM" id="CLU_000022_59_9_11"/>
<dbReference type="Gene3D" id="3.30.300.30">
    <property type="match status" value="1"/>
</dbReference>
<protein>
    <submittedName>
        <fullName evidence="3">Putative long-chain-fatty-acid--CoA ligase</fullName>
    </submittedName>
</protein>
<dbReference type="InterPro" id="IPR042099">
    <property type="entry name" value="ANL_N_sf"/>
</dbReference>
<proteinExistence type="predicted"/>
<dbReference type="SUPFAM" id="SSF56801">
    <property type="entry name" value="Acetyl-CoA synthetase-like"/>
    <property type="match status" value="1"/>
</dbReference>
<dbReference type="Proteomes" id="UP000001409">
    <property type="component" value="Chromosome"/>
</dbReference>
<dbReference type="Pfam" id="PF13193">
    <property type="entry name" value="AMP-binding_C"/>
    <property type="match status" value="1"/>
</dbReference>
<dbReference type="AlphaFoldDB" id="Q8FSH2"/>
<dbReference type="PANTHER" id="PTHR43767">
    <property type="entry name" value="LONG-CHAIN-FATTY-ACID--COA LIGASE"/>
    <property type="match status" value="1"/>
</dbReference>
<feature type="domain" description="AMP-binding enzyme C-terminal" evidence="2">
    <location>
        <begin position="488"/>
        <end position="563"/>
    </location>
</feature>
<dbReference type="InterPro" id="IPR045851">
    <property type="entry name" value="AMP-bd_C_sf"/>
</dbReference>
<keyword evidence="4" id="KW-1185">Reference proteome</keyword>
<feature type="domain" description="AMP-dependent synthetase/ligase" evidence="1">
    <location>
        <begin position="50"/>
        <end position="438"/>
    </location>
</feature>
<sequence length="579" mass="63799">MTVKNILGGTPMSAFETRAWLEHYPEWTPHSLDYGDNTLLDVYDNNLAINAERSATYFFGRTQTYGELDKEVRRVAAGLRALGVRPGDRVAIVLPNCPQHIAAFYAVLKLGAVVIEHNPLYTAHELKDPFKDHGARVAIVWDKAASTLERLRADTALETIVSVNMINAMPTLQRFALKLPIPALRKSREALSGAAPNTVPYEVLASSAMGGLGEDIVSEESVTKDTTALILYTSGTTGRPKGAQLSHGNLFANILQGKAWVPGLGDKPERMLGALPMFHAYGLTMVGTLSVFIGGEMVLLPSPRIDLIMDVMKKHTPTWLPGVPTLYEKIVEASEEQGIPIKGVRNAFCGASTLPVRTVERWESHTGGRLVEGYGLTETSPVIVGNPMNDDRRPGYVGIPFPDTLVRIANPDNPDETMPDGTEGEVLVKGPQVFKGYLNQEEATEKSFHDGWYRTGDVGVMEEDGFIRLVARIKEVIITGGFNVYPAEVEEVLAEHPDIEDIAVVGLPREDGAENVVAAITLVEGAALDPEGLKTYARENLTRYKVPRTFYHFEEMPRDQMGKIRRREVQEELLKKHQH</sequence>
<dbReference type="InterPro" id="IPR050237">
    <property type="entry name" value="ATP-dep_AMP-bd_enzyme"/>
</dbReference>
<evidence type="ECO:0000313" key="4">
    <source>
        <dbReference type="Proteomes" id="UP000001409"/>
    </source>
</evidence>
<accession>Q8FSH2</accession>
<dbReference type="Gene3D" id="3.40.50.12780">
    <property type="entry name" value="N-terminal domain of ligase-like"/>
    <property type="match status" value="1"/>
</dbReference>
<dbReference type="Pfam" id="PF00501">
    <property type="entry name" value="AMP-binding"/>
    <property type="match status" value="1"/>
</dbReference>